<protein>
    <submittedName>
        <fullName evidence="4">Oxidoreductase</fullName>
    </submittedName>
</protein>
<dbReference type="InterPro" id="IPR002347">
    <property type="entry name" value="SDR_fam"/>
</dbReference>
<evidence type="ECO:0000259" key="3">
    <source>
        <dbReference type="SMART" id="SM00822"/>
    </source>
</evidence>
<dbReference type="PROSITE" id="PS00061">
    <property type="entry name" value="ADH_SHORT"/>
    <property type="match status" value="1"/>
</dbReference>
<dbReference type="PRINTS" id="PR00081">
    <property type="entry name" value="GDHRDH"/>
</dbReference>
<dbReference type="InterPro" id="IPR036291">
    <property type="entry name" value="NAD(P)-bd_dom_sf"/>
</dbReference>
<comment type="similarity">
    <text evidence="1">Belongs to the short-chain dehydrogenases/reductases (SDR) family.</text>
</comment>
<name>A0A179BM66_RHILE</name>
<dbReference type="Gene3D" id="3.40.50.720">
    <property type="entry name" value="NAD(P)-binding Rossmann-like Domain"/>
    <property type="match status" value="1"/>
</dbReference>
<organism evidence="4">
    <name type="scientific">Rhizobium leguminosarum</name>
    <dbReference type="NCBI Taxonomy" id="384"/>
    <lineage>
        <taxon>Bacteria</taxon>
        <taxon>Pseudomonadati</taxon>
        <taxon>Pseudomonadota</taxon>
        <taxon>Alphaproteobacteria</taxon>
        <taxon>Hyphomicrobiales</taxon>
        <taxon>Rhizobiaceae</taxon>
        <taxon>Rhizobium/Agrobacterium group</taxon>
        <taxon>Rhizobium</taxon>
    </lineage>
</organism>
<dbReference type="InterPro" id="IPR057326">
    <property type="entry name" value="KR_dom"/>
</dbReference>
<keyword evidence="2" id="KW-0560">Oxidoreductase</keyword>
<gene>
    <name evidence="4" type="ORF">A4U53_25790</name>
</gene>
<feature type="domain" description="Ketoreductase" evidence="3">
    <location>
        <begin position="6"/>
        <end position="180"/>
    </location>
</feature>
<sequence length="250" mass="27404">MQMTRNTILITGGTSGIGRGLAEAFHRLGNQVIIAGRRQSRIDEITAANPGMIGFQLDVQDAAAIDAFADRVRKKIPELNVLVNNAGISQSESLTSKPDLAVSRDIIETNIMSVLHITAAFLPMLRAKPQATIITTTSGLAFVPRNNFPTYCATKAFLHSWLQSLRVQLRGASVEVLELAPPYVQTELSGPHQLTDPHAMPLPAFITEVMQLLAAADTPDGEILVERVRGERFAERDGDYARRFWLFNGL</sequence>
<dbReference type="AlphaFoldDB" id="A0A179BM66"/>
<dbReference type="Pfam" id="PF00106">
    <property type="entry name" value="adh_short"/>
    <property type="match status" value="1"/>
</dbReference>
<dbReference type="EMBL" id="LWBS01000315">
    <property type="protein sequence ID" value="OAP92752.1"/>
    <property type="molecule type" value="Genomic_DNA"/>
</dbReference>
<evidence type="ECO:0000256" key="1">
    <source>
        <dbReference type="ARBA" id="ARBA00006484"/>
    </source>
</evidence>
<reference evidence="4" key="1">
    <citation type="submission" date="2016-04" db="EMBL/GenBank/DDBJ databases">
        <title>Fast-growing isolate from the root nodules of Vavilovia formosa.</title>
        <authorList>
            <person name="Kimeklis A."/>
            <person name="Safronova V."/>
            <person name="Belimov A."/>
            <person name="Andronov E."/>
        </authorList>
    </citation>
    <scope>NUCLEOTIDE SEQUENCE [LARGE SCALE GENOMIC DNA]</scope>
    <source>
        <strain evidence="4">Vaf-46</strain>
    </source>
</reference>
<dbReference type="PANTHER" id="PTHR44196:SF1">
    <property type="entry name" value="DEHYDROGENASE_REDUCTASE SDR FAMILY MEMBER 7B"/>
    <property type="match status" value="1"/>
</dbReference>
<dbReference type="PANTHER" id="PTHR44196">
    <property type="entry name" value="DEHYDROGENASE/REDUCTASE SDR FAMILY MEMBER 7B"/>
    <property type="match status" value="1"/>
</dbReference>
<dbReference type="SUPFAM" id="SSF51735">
    <property type="entry name" value="NAD(P)-binding Rossmann-fold domains"/>
    <property type="match status" value="1"/>
</dbReference>
<dbReference type="SMART" id="SM00822">
    <property type="entry name" value="PKS_KR"/>
    <property type="match status" value="1"/>
</dbReference>
<evidence type="ECO:0000256" key="2">
    <source>
        <dbReference type="ARBA" id="ARBA00023002"/>
    </source>
</evidence>
<dbReference type="GO" id="GO:0016020">
    <property type="term" value="C:membrane"/>
    <property type="evidence" value="ECO:0007669"/>
    <property type="project" value="TreeGrafter"/>
</dbReference>
<accession>A0A179BM66</accession>
<dbReference type="InterPro" id="IPR020904">
    <property type="entry name" value="Sc_DH/Rdtase_CS"/>
</dbReference>
<proteinExistence type="inferred from homology"/>
<comment type="caution">
    <text evidence="4">The sequence shown here is derived from an EMBL/GenBank/DDBJ whole genome shotgun (WGS) entry which is preliminary data.</text>
</comment>
<dbReference type="GO" id="GO:0016491">
    <property type="term" value="F:oxidoreductase activity"/>
    <property type="evidence" value="ECO:0007669"/>
    <property type="project" value="UniProtKB-KW"/>
</dbReference>
<evidence type="ECO:0000313" key="4">
    <source>
        <dbReference type="EMBL" id="OAP92752.1"/>
    </source>
</evidence>